<dbReference type="Pfam" id="PF13432">
    <property type="entry name" value="TPR_16"/>
    <property type="match status" value="1"/>
</dbReference>
<accession>A0A511T682</accession>
<evidence type="ECO:0000313" key="7">
    <source>
        <dbReference type="Proteomes" id="UP000183760"/>
    </source>
</evidence>
<organism evidence="5 8">
    <name type="scientific">Myxococcus fulvus</name>
    <dbReference type="NCBI Taxonomy" id="33"/>
    <lineage>
        <taxon>Bacteria</taxon>
        <taxon>Pseudomonadati</taxon>
        <taxon>Myxococcota</taxon>
        <taxon>Myxococcia</taxon>
        <taxon>Myxococcales</taxon>
        <taxon>Cystobacterineae</taxon>
        <taxon>Myxococcaceae</taxon>
        <taxon>Myxococcus</taxon>
    </lineage>
</organism>
<dbReference type="RefSeq" id="WP_074957597.1">
    <property type="nucleotide sequence ID" value="NZ_BJXR01000034.1"/>
</dbReference>
<protein>
    <submittedName>
        <fullName evidence="6">Tetratricopeptide repeat-containing protein</fullName>
    </submittedName>
</protein>
<proteinExistence type="predicted"/>
<evidence type="ECO:0000313" key="8">
    <source>
        <dbReference type="Proteomes" id="UP000321514"/>
    </source>
</evidence>
<comment type="caution">
    <text evidence="5">The sequence shown here is derived from an EMBL/GenBank/DDBJ whole genome shotgun (WGS) entry which is preliminary data.</text>
</comment>
<dbReference type="Gene3D" id="1.25.40.10">
    <property type="entry name" value="Tetratricopeptide repeat domain"/>
    <property type="match status" value="1"/>
</dbReference>
<dbReference type="Proteomes" id="UP000183760">
    <property type="component" value="Unassembled WGS sequence"/>
</dbReference>
<dbReference type="InterPro" id="IPR051685">
    <property type="entry name" value="Ycf3/AcsC/BcsC/TPR_MFPF"/>
</dbReference>
<keyword evidence="1" id="KW-0677">Repeat</keyword>
<name>A0A511T682_MYXFU</name>
<dbReference type="PROSITE" id="PS50005">
    <property type="entry name" value="TPR"/>
    <property type="match status" value="2"/>
</dbReference>
<dbReference type="SUPFAM" id="SSF48452">
    <property type="entry name" value="TPR-like"/>
    <property type="match status" value="1"/>
</dbReference>
<dbReference type="PANTHER" id="PTHR44943:SF8">
    <property type="entry name" value="TPR REPEAT-CONTAINING PROTEIN MJ0263"/>
    <property type="match status" value="1"/>
</dbReference>
<dbReference type="InterPro" id="IPR019734">
    <property type="entry name" value="TPR_rpt"/>
</dbReference>
<feature type="repeat" description="TPR" evidence="3">
    <location>
        <begin position="138"/>
        <end position="171"/>
    </location>
</feature>
<sequence length="372" mass="41881">MHRLLAVLCFVLVAGCASAPKSKPELKAAAAPEPSKRPPFLNPAEIIKRIEDSSVVYRIDGKDSPPGGWADQLWPQRVQALEAPRVVEQGGERVIVEWPESPEARALLDEAEPHFQAKRYEEAGKLYEKATTVCPQCYFAWNFRGDAAYFAGDSATALGHYQQATRLNPNDHRSWFFLGNALARLGRFEEALESWAWCLVLNPRYPVIRQFFRANAGLGLVVREDVIVPRGYAERDGAEISIQFDPDHDPAWFAFANCKALWLGEPSHRQEMTGTTKEHFTSLEEMECLGSALLVHENQKKKGETERSDPTLERLSRITEEGLLMQAVLFEVGARVHPQVVLTLDDDMRQRLKTYVLKHVLVPASSVGKYDL</sequence>
<gene>
    <name evidence="5" type="ORF">MFU01_47180</name>
    <name evidence="6" type="ORF">SAMN05443572_109333</name>
</gene>
<reference evidence="6 7" key="1">
    <citation type="submission" date="2016-10" db="EMBL/GenBank/DDBJ databases">
        <authorList>
            <person name="Varghese N."/>
            <person name="Submissions S."/>
        </authorList>
    </citation>
    <scope>NUCLEOTIDE SEQUENCE [LARGE SCALE GENOMIC DNA]</scope>
    <source>
        <strain evidence="6 7">DSM 16525</strain>
    </source>
</reference>
<dbReference type="InterPro" id="IPR011990">
    <property type="entry name" value="TPR-like_helical_dom_sf"/>
</dbReference>
<evidence type="ECO:0000256" key="3">
    <source>
        <dbReference type="PROSITE-ProRule" id="PRU00339"/>
    </source>
</evidence>
<feature type="signal peptide" evidence="4">
    <location>
        <begin position="1"/>
        <end position="19"/>
    </location>
</feature>
<reference evidence="5 8" key="2">
    <citation type="submission" date="2019-07" db="EMBL/GenBank/DDBJ databases">
        <title>Whole genome shotgun sequence of Myxococcus fulvus NBRC 100333.</title>
        <authorList>
            <person name="Hosoyama A."/>
            <person name="Uohara A."/>
            <person name="Ohji S."/>
            <person name="Ichikawa N."/>
        </authorList>
    </citation>
    <scope>NUCLEOTIDE SEQUENCE [LARGE SCALE GENOMIC DNA]</scope>
    <source>
        <strain evidence="5 8">NBRC 100333</strain>
    </source>
</reference>
<dbReference type="EMBL" id="FOIB01000009">
    <property type="protein sequence ID" value="SEU33639.1"/>
    <property type="molecule type" value="Genomic_DNA"/>
</dbReference>
<feature type="repeat" description="TPR" evidence="3">
    <location>
        <begin position="172"/>
        <end position="205"/>
    </location>
</feature>
<evidence type="ECO:0000256" key="1">
    <source>
        <dbReference type="ARBA" id="ARBA00022737"/>
    </source>
</evidence>
<dbReference type="PROSITE" id="PS51257">
    <property type="entry name" value="PROKAR_LIPOPROTEIN"/>
    <property type="match status" value="1"/>
</dbReference>
<keyword evidence="4" id="KW-0732">Signal</keyword>
<dbReference type="EMBL" id="BJXR01000034">
    <property type="protein sequence ID" value="GEN09681.1"/>
    <property type="molecule type" value="Genomic_DNA"/>
</dbReference>
<keyword evidence="2 3" id="KW-0802">TPR repeat</keyword>
<evidence type="ECO:0000256" key="2">
    <source>
        <dbReference type="ARBA" id="ARBA00022803"/>
    </source>
</evidence>
<dbReference type="AlphaFoldDB" id="A0A511T682"/>
<dbReference type="PANTHER" id="PTHR44943">
    <property type="entry name" value="CELLULOSE SYNTHASE OPERON PROTEIN C"/>
    <property type="match status" value="1"/>
</dbReference>
<dbReference type="Proteomes" id="UP000321514">
    <property type="component" value="Unassembled WGS sequence"/>
</dbReference>
<evidence type="ECO:0000256" key="4">
    <source>
        <dbReference type="SAM" id="SignalP"/>
    </source>
</evidence>
<feature type="chain" id="PRO_5022988073" evidence="4">
    <location>
        <begin position="20"/>
        <end position="372"/>
    </location>
</feature>
<evidence type="ECO:0000313" key="5">
    <source>
        <dbReference type="EMBL" id="GEN09681.1"/>
    </source>
</evidence>
<dbReference type="STRING" id="1334629.MFUL124B02_17420"/>
<dbReference type="SMART" id="SM00028">
    <property type="entry name" value="TPR"/>
    <property type="match status" value="3"/>
</dbReference>
<keyword evidence="7" id="KW-1185">Reference proteome</keyword>
<dbReference type="OrthoDB" id="5379478at2"/>
<evidence type="ECO:0000313" key="6">
    <source>
        <dbReference type="EMBL" id="SEU33639.1"/>
    </source>
</evidence>